<accession>A0A0B0PI49</accession>
<organism evidence="2 3">
    <name type="scientific">Gossypium arboreum</name>
    <name type="common">Tree cotton</name>
    <name type="synonym">Gossypium nanking</name>
    <dbReference type="NCBI Taxonomy" id="29729"/>
    <lineage>
        <taxon>Eukaryota</taxon>
        <taxon>Viridiplantae</taxon>
        <taxon>Streptophyta</taxon>
        <taxon>Embryophyta</taxon>
        <taxon>Tracheophyta</taxon>
        <taxon>Spermatophyta</taxon>
        <taxon>Magnoliopsida</taxon>
        <taxon>eudicotyledons</taxon>
        <taxon>Gunneridae</taxon>
        <taxon>Pentapetalae</taxon>
        <taxon>rosids</taxon>
        <taxon>malvids</taxon>
        <taxon>Malvales</taxon>
        <taxon>Malvaceae</taxon>
        <taxon>Malvoideae</taxon>
        <taxon>Gossypium</taxon>
    </lineage>
</organism>
<evidence type="ECO:0000313" key="2">
    <source>
        <dbReference type="EMBL" id="KHG24109.1"/>
    </source>
</evidence>
<reference evidence="3" key="1">
    <citation type="submission" date="2014-09" db="EMBL/GenBank/DDBJ databases">
        <authorList>
            <person name="Mudge J."/>
            <person name="Ramaraj T."/>
            <person name="Lindquist I.E."/>
            <person name="Bharti A.K."/>
            <person name="Sundararajan A."/>
            <person name="Cameron C.T."/>
            <person name="Woodward J.E."/>
            <person name="May G.D."/>
            <person name="Brubaker C."/>
            <person name="Broadhvest J."/>
            <person name="Wilkins T.A."/>
        </authorList>
    </citation>
    <scope>NUCLEOTIDE SEQUENCE</scope>
    <source>
        <strain evidence="3">cv. AKA8401</strain>
    </source>
</reference>
<keyword evidence="3" id="KW-1185">Reference proteome</keyword>
<dbReference type="Proteomes" id="UP000032142">
    <property type="component" value="Unassembled WGS sequence"/>
</dbReference>
<feature type="region of interest" description="Disordered" evidence="1">
    <location>
        <begin position="22"/>
        <end position="55"/>
    </location>
</feature>
<evidence type="ECO:0000256" key="1">
    <source>
        <dbReference type="SAM" id="MobiDB-lite"/>
    </source>
</evidence>
<gene>
    <name evidence="2" type="ORF">F383_30787</name>
</gene>
<evidence type="ECO:0000313" key="3">
    <source>
        <dbReference type="Proteomes" id="UP000032142"/>
    </source>
</evidence>
<name>A0A0B0PI49_GOSAR</name>
<proteinExistence type="predicted"/>
<dbReference type="AlphaFoldDB" id="A0A0B0PI49"/>
<protein>
    <submittedName>
        <fullName evidence="2">Uncharacterized protein</fullName>
    </submittedName>
</protein>
<sequence length="81" mass="8942">MAGVAENGFLSSDFEALLKAKPLATKKGEEKNSRPLCRTRSQRRRSSSTARPRGLRCKASWSNDMALGVGVRRLHVTVVRS</sequence>
<dbReference type="EMBL" id="KN427565">
    <property type="protein sequence ID" value="KHG24109.1"/>
    <property type="molecule type" value="Genomic_DNA"/>
</dbReference>